<dbReference type="EMBL" id="KQ235110">
    <property type="protein sequence ID" value="KMZ90098.1"/>
    <property type="molecule type" value="Genomic_DNA"/>
</dbReference>
<organism evidence="4 5">
    <name type="scientific">Plasmodium vivax Mauritania I</name>
    <dbReference type="NCBI Taxonomy" id="1035515"/>
    <lineage>
        <taxon>Eukaryota</taxon>
        <taxon>Sar</taxon>
        <taxon>Alveolata</taxon>
        <taxon>Apicomplexa</taxon>
        <taxon>Aconoidasida</taxon>
        <taxon>Haemosporida</taxon>
        <taxon>Plasmodiidae</taxon>
        <taxon>Plasmodium</taxon>
        <taxon>Plasmodium (Plasmodium)</taxon>
    </lineage>
</organism>
<feature type="compositionally biased region" description="Basic and acidic residues" evidence="1">
    <location>
        <begin position="1508"/>
        <end position="1530"/>
    </location>
</feature>
<feature type="compositionally biased region" description="Basic and acidic residues" evidence="1">
    <location>
        <begin position="1214"/>
        <end position="1227"/>
    </location>
</feature>
<feature type="region of interest" description="Disordered" evidence="1">
    <location>
        <begin position="654"/>
        <end position="789"/>
    </location>
</feature>
<feature type="compositionally biased region" description="Basic residues" evidence="1">
    <location>
        <begin position="1063"/>
        <end position="1076"/>
    </location>
</feature>
<feature type="compositionally biased region" description="Basic residues" evidence="1">
    <location>
        <begin position="1238"/>
        <end position="1249"/>
    </location>
</feature>
<feature type="compositionally biased region" description="Polar residues" evidence="1">
    <location>
        <begin position="778"/>
        <end position="788"/>
    </location>
</feature>
<keyword evidence="2" id="KW-0812">Transmembrane</keyword>
<feature type="compositionally biased region" description="Polar residues" evidence="1">
    <location>
        <begin position="1013"/>
        <end position="1025"/>
    </location>
</feature>
<feature type="compositionally biased region" description="Basic and acidic residues" evidence="1">
    <location>
        <begin position="124"/>
        <end position="146"/>
    </location>
</feature>
<proteinExistence type="predicted"/>
<feature type="compositionally biased region" description="Basic and acidic residues" evidence="1">
    <location>
        <begin position="1195"/>
        <end position="1205"/>
    </location>
</feature>
<feature type="signal peptide" evidence="3">
    <location>
        <begin position="1"/>
        <end position="18"/>
    </location>
</feature>
<feature type="compositionally biased region" description="Polar residues" evidence="1">
    <location>
        <begin position="147"/>
        <end position="157"/>
    </location>
</feature>
<dbReference type="OrthoDB" id="378708at2759"/>
<accession>A0A0J9VRQ5</accession>
<evidence type="ECO:0000256" key="3">
    <source>
        <dbReference type="SAM" id="SignalP"/>
    </source>
</evidence>
<gene>
    <name evidence="4" type="ORF">PVMG_01465</name>
</gene>
<dbReference type="Proteomes" id="UP000053776">
    <property type="component" value="Unassembled WGS sequence"/>
</dbReference>
<evidence type="ECO:0000256" key="2">
    <source>
        <dbReference type="SAM" id="Phobius"/>
    </source>
</evidence>
<evidence type="ECO:0000313" key="5">
    <source>
        <dbReference type="Proteomes" id="UP000053776"/>
    </source>
</evidence>
<evidence type="ECO:0000313" key="4">
    <source>
        <dbReference type="EMBL" id="KMZ90098.1"/>
    </source>
</evidence>
<feature type="compositionally biased region" description="Basic and acidic residues" evidence="1">
    <location>
        <begin position="1128"/>
        <end position="1141"/>
    </location>
</feature>
<name>A0A0J9VRQ5_PLAVI</name>
<feature type="compositionally biased region" description="Basic and acidic residues" evidence="1">
    <location>
        <begin position="1250"/>
        <end position="1265"/>
    </location>
</feature>
<feature type="region of interest" description="Disordered" evidence="1">
    <location>
        <begin position="386"/>
        <end position="416"/>
    </location>
</feature>
<feature type="compositionally biased region" description="Low complexity" evidence="1">
    <location>
        <begin position="700"/>
        <end position="714"/>
    </location>
</feature>
<keyword evidence="2" id="KW-0472">Membrane</keyword>
<reference evidence="4 5" key="1">
    <citation type="submission" date="2011-08" db="EMBL/GenBank/DDBJ databases">
        <title>The Genome Sequence of Plasmodium vivax Mauritania I.</title>
        <authorList>
            <consortium name="The Broad Institute Genome Sequencing Platform"/>
            <consortium name="The Broad Institute Genome Sequencing Center for Infectious Disease"/>
            <person name="Neafsey D."/>
            <person name="Carlton J."/>
            <person name="Barnwell J."/>
            <person name="Collins W."/>
            <person name="Escalante A."/>
            <person name="Mullikin J."/>
            <person name="Saul A."/>
            <person name="Guigo R."/>
            <person name="Camara F."/>
            <person name="Young S.K."/>
            <person name="Zeng Q."/>
            <person name="Gargeya S."/>
            <person name="Fitzgerald M."/>
            <person name="Haas B."/>
            <person name="Abouelleil A."/>
            <person name="Alvarado L."/>
            <person name="Arachchi H.M."/>
            <person name="Berlin A."/>
            <person name="Brown A."/>
            <person name="Chapman S.B."/>
            <person name="Chen Z."/>
            <person name="Dunbar C."/>
            <person name="Freedman E."/>
            <person name="Gearin G."/>
            <person name="Gellesch M."/>
            <person name="Goldberg J."/>
            <person name="Griggs A."/>
            <person name="Gujja S."/>
            <person name="Heiman D."/>
            <person name="Howarth C."/>
            <person name="Larson L."/>
            <person name="Lui A."/>
            <person name="MacDonald P.J.P."/>
            <person name="Montmayeur A."/>
            <person name="Murphy C."/>
            <person name="Neiman D."/>
            <person name="Pearson M."/>
            <person name="Priest M."/>
            <person name="Roberts A."/>
            <person name="Saif S."/>
            <person name="Shea T."/>
            <person name="Shenoy N."/>
            <person name="Sisk P."/>
            <person name="Stolte C."/>
            <person name="Sykes S."/>
            <person name="Wortman J."/>
            <person name="Nusbaum C."/>
            <person name="Birren B."/>
        </authorList>
    </citation>
    <scope>NUCLEOTIDE SEQUENCE [LARGE SCALE GENOMIC DNA]</scope>
    <source>
        <strain evidence="4 5">Mauritania I</strain>
    </source>
</reference>
<feature type="compositionally biased region" description="Basic and acidic residues" evidence="1">
    <location>
        <begin position="1093"/>
        <end position="1106"/>
    </location>
</feature>
<feature type="compositionally biased region" description="Basic and acidic residues" evidence="1">
    <location>
        <begin position="65"/>
        <end position="100"/>
    </location>
</feature>
<feature type="compositionally biased region" description="Basic and acidic residues" evidence="1">
    <location>
        <begin position="1028"/>
        <end position="1049"/>
    </location>
</feature>
<feature type="region of interest" description="Disordered" evidence="1">
    <location>
        <begin position="1128"/>
        <end position="1330"/>
    </location>
</feature>
<protein>
    <submittedName>
        <fullName evidence="4">Uncharacterized protein</fullName>
    </submittedName>
</protein>
<feature type="transmembrane region" description="Helical" evidence="2">
    <location>
        <begin position="7"/>
        <end position="31"/>
    </location>
</feature>
<sequence length="1542" mass="173958">MSHNNTTVFLFTVQGILASLTCGLCCLIYAYCCNTKNERNRNKRTISKVNGDAYAEGATTAFKKSKVEKEEGSKSAHEDAAIHLEKGADGESNAKSERNQPRSGNGSGTSHPDNYCKRNGSGKCDGDGTIPREKSVQENYSHRTDSTIESGVSNQKNGEMEKCNGEEARSSRSNCEGIPPNMRNVNEYKDPPLVGTIPRHNSAPYDGRIIEKNEQCENAHNAGAAGSYMRPNWSNERKEMSESNSDHMIKMVVPQNRCQLRSGEEQNARLPMSNESRHNFNPHSADSHISSNNYGREDNNRIVKMTQSGEKNLLSRSNNMSITVNRVEAKNRAICGLTQKDAVQMGVERADQHAYSRTVLDRQMVYYPNEEVFRVKSETLIRGYPGHVAPSGSAHKSMRRNCPEGHAARSKNYPEGHSNGGKFCQEGHSNGGKFFQGHSNGSRNCPETHKHFTHRTMNGCEHFEDEEDKKKCRHHEHAQNYTPSKCMTCPHDEGSTNRVFVKCEKSLPSSREHPSAERNSRLVPVIHKEKTQTGSPKYNTHKYNDFSTNEALYRKRQPLHGMSQFNEKEMRNMIENGRVEGGTLSYDDDKATCDMHAANNNAGGTTVRMRNVGHYHEEKGFPPRDLHSSNRMPTNLINGERTKSAASYRLAYNQGGNVNRGEGGETTSKGSSPRLGRFTSAQDFAPKGRRTNREGETARGNRNNQSGNNDGSNDIRGNRSSSRINGGEDRTSEGRYYTRGKSKDSGTNRSVQDEVGRSARSMVDADEVTTKGPRNGCTHANKTQSDANSCAYCSPLDEEKMENRNKKHNDQLPRDYHMGVTERLPHKEGTHVCKNNNCHSAVKCAKQRGNKEKSEYLKKGLPEEHVCLPNCNSKSWCPHYTEKRSGKNEPFFQSNGFEKNTGGPDVNGSFSQRSSYSARPFSMTRQIEQGRGAKMVTKSEISDGIYPLTDDNAEYDGVESRSGNVSGVRSGNVSGVRSGNVSGVRSGNVSGVRSGNVSSVRSGNVRSVRSGNERSPLSGNESGLLSVNERDHRSGGEEQKGRPNKRGEKTVPVPVSNDEVASGRKRRTKGTKRRGTNSKGERDNQSNTPLLTKEYERQLRQKEPSEYKSSQEINQIIHAYLQNSKKEYNYSRSDKSERDVNHLTGKYTPEGMHSREDVIPSGKSKQRDSNDNMSYNSYHTRGIGNKKGKHRRDKTAHLAEGERTNSKRSTASGSKHEKDEQTDQEEKIAEEDTSTRRDRIKNKNIRVKREKSDSKVPIKEEKDLRSGSQTVRRSARMKSEKYKKKKKSIDSDMHVDTPNEQEEPQSESSKKKQSSVTTDNEVVEKKKKKMSKTKTMELKIFRDKNALREKENLKRTNEKYQEIDEYRCASGFVHFIIEHIQNKKDKENFDDLLKYILKLINIYKIKTIDFVEAFLLLETINVNIIREYPIEEWILVTFHFLKGNTTEQNFNLTIKSLKLNNLVIGNVTASFYMNKKTIRMTDRNMNRILTILSNVVRRRSSRIKTFKRPNEERKDGKDAKKGTDQQKDELLGSCWQPVEGGK</sequence>
<feature type="compositionally biased region" description="Basic residues" evidence="1">
    <location>
        <begin position="1273"/>
        <end position="1287"/>
    </location>
</feature>
<feature type="compositionally biased region" description="Basic and acidic residues" evidence="1">
    <location>
        <begin position="158"/>
        <end position="170"/>
    </location>
</feature>
<keyword evidence="3" id="KW-0732">Signal</keyword>
<feature type="region of interest" description="Disordered" evidence="1">
    <location>
        <begin position="1504"/>
        <end position="1531"/>
    </location>
</feature>
<feature type="region of interest" description="Disordered" evidence="1">
    <location>
        <begin position="64"/>
        <end position="199"/>
    </location>
</feature>
<feature type="region of interest" description="Disordered" evidence="1">
    <location>
        <begin position="888"/>
        <end position="1113"/>
    </location>
</feature>
<feature type="compositionally biased region" description="Basic residues" evidence="1">
    <location>
        <begin position="1184"/>
        <end position="1194"/>
    </location>
</feature>
<feature type="compositionally biased region" description="Low complexity" evidence="1">
    <location>
        <begin position="960"/>
        <end position="1010"/>
    </location>
</feature>
<feature type="compositionally biased region" description="Basic and acidic residues" evidence="1">
    <location>
        <begin position="1288"/>
        <end position="1297"/>
    </location>
</feature>
<feature type="compositionally biased region" description="Basic and acidic residues" evidence="1">
    <location>
        <begin position="741"/>
        <end position="757"/>
    </location>
</feature>
<keyword evidence="2" id="KW-1133">Transmembrane helix</keyword>
<feature type="compositionally biased region" description="Polar residues" evidence="1">
    <location>
        <begin position="908"/>
        <end position="927"/>
    </location>
</feature>
<feature type="chain" id="PRO_5005324741" evidence="3">
    <location>
        <begin position="19"/>
        <end position="1542"/>
    </location>
</feature>
<evidence type="ECO:0000256" key="1">
    <source>
        <dbReference type="SAM" id="MobiDB-lite"/>
    </source>
</evidence>
<feature type="compositionally biased region" description="Polar residues" evidence="1">
    <location>
        <begin position="101"/>
        <end position="112"/>
    </location>
</feature>